<dbReference type="Pfam" id="PF16898">
    <property type="entry name" value="TOPRIM_C"/>
    <property type="match status" value="1"/>
</dbReference>
<feature type="domain" description="Topo IIA-type catalytic" evidence="10">
    <location>
        <begin position="65"/>
        <end position="355"/>
    </location>
</feature>
<evidence type="ECO:0000256" key="6">
    <source>
        <dbReference type="ARBA" id="ARBA00023029"/>
    </source>
</evidence>
<evidence type="ECO:0000256" key="7">
    <source>
        <dbReference type="ARBA" id="ARBA00023125"/>
    </source>
</evidence>
<keyword evidence="5" id="KW-0067">ATP-binding</keyword>
<proteinExistence type="predicted"/>
<dbReference type="InterPro" id="IPR002205">
    <property type="entry name" value="Topo_IIA_dom_A"/>
</dbReference>
<dbReference type="Gene3D" id="3.40.50.670">
    <property type="match status" value="1"/>
</dbReference>
<dbReference type="GO" id="GO:0000712">
    <property type="term" value="P:resolution of meiotic recombination intermediates"/>
    <property type="evidence" value="ECO:0007669"/>
    <property type="project" value="TreeGrafter"/>
</dbReference>
<keyword evidence="7 9" id="KW-0238">DNA-binding</keyword>
<evidence type="ECO:0000256" key="2">
    <source>
        <dbReference type="ARBA" id="ARBA00001946"/>
    </source>
</evidence>
<comment type="cofactor">
    <cofactor evidence="2">
        <name>Mg(2+)</name>
        <dbReference type="ChEBI" id="CHEBI:18420"/>
    </cofactor>
</comment>
<dbReference type="Pfam" id="PF00521">
    <property type="entry name" value="DNA_topoisoIV"/>
    <property type="match status" value="1"/>
</dbReference>
<name>A0AA38WAX7_9ASTR</name>
<dbReference type="GO" id="GO:0003677">
    <property type="term" value="F:DNA binding"/>
    <property type="evidence" value="ECO:0007669"/>
    <property type="project" value="UniProtKB-UniRule"/>
</dbReference>
<keyword evidence="4" id="KW-0547">Nucleotide-binding</keyword>
<accession>A0AA38WAX7</accession>
<organism evidence="11 12">
    <name type="scientific">Centaurea solstitialis</name>
    <name type="common">yellow star-thistle</name>
    <dbReference type="NCBI Taxonomy" id="347529"/>
    <lineage>
        <taxon>Eukaryota</taxon>
        <taxon>Viridiplantae</taxon>
        <taxon>Streptophyta</taxon>
        <taxon>Embryophyta</taxon>
        <taxon>Tracheophyta</taxon>
        <taxon>Spermatophyta</taxon>
        <taxon>Magnoliopsida</taxon>
        <taxon>eudicotyledons</taxon>
        <taxon>Gunneridae</taxon>
        <taxon>Pentapetalae</taxon>
        <taxon>asterids</taxon>
        <taxon>campanulids</taxon>
        <taxon>Asterales</taxon>
        <taxon>Asteraceae</taxon>
        <taxon>Carduoideae</taxon>
        <taxon>Cardueae</taxon>
        <taxon>Centaureinae</taxon>
        <taxon>Centaurea</taxon>
    </lineage>
</organism>
<dbReference type="GO" id="GO:0005524">
    <property type="term" value="F:ATP binding"/>
    <property type="evidence" value="ECO:0007669"/>
    <property type="project" value="UniProtKB-KW"/>
</dbReference>
<keyword evidence="6 9" id="KW-0799">Topoisomerase</keyword>
<comment type="caution">
    <text evidence="11">The sequence shown here is derived from an EMBL/GenBank/DDBJ whole genome shotgun (WGS) entry which is preliminary data.</text>
</comment>
<reference evidence="11" key="1">
    <citation type="submission" date="2023-03" db="EMBL/GenBank/DDBJ databases">
        <title>Chromosome-scale reference genome and RAD-based genetic map of yellow starthistle (Centaurea solstitialis) reveal putative structural variation and QTLs associated with invader traits.</title>
        <authorList>
            <person name="Reatini B."/>
            <person name="Cang F.A."/>
            <person name="Jiang Q."/>
            <person name="Mckibben M.T.W."/>
            <person name="Barker M.S."/>
            <person name="Rieseberg L.H."/>
            <person name="Dlugosch K.M."/>
        </authorList>
    </citation>
    <scope>NUCLEOTIDE SEQUENCE</scope>
    <source>
        <strain evidence="11">CAN-66</strain>
        <tissue evidence="11">Leaf</tissue>
    </source>
</reference>
<evidence type="ECO:0000256" key="5">
    <source>
        <dbReference type="ARBA" id="ARBA00022840"/>
    </source>
</evidence>
<dbReference type="GO" id="GO:0000819">
    <property type="term" value="P:sister chromatid segregation"/>
    <property type="evidence" value="ECO:0007669"/>
    <property type="project" value="TreeGrafter"/>
</dbReference>
<evidence type="ECO:0000256" key="8">
    <source>
        <dbReference type="ARBA" id="ARBA00023235"/>
    </source>
</evidence>
<evidence type="ECO:0000259" key="10">
    <source>
        <dbReference type="PROSITE" id="PS52040"/>
    </source>
</evidence>
<dbReference type="SMART" id="SM00434">
    <property type="entry name" value="TOP4c"/>
    <property type="match status" value="1"/>
</dbReference>
<dbReference type="SUPFAM" id="SSF56719">
    <property type="entry name" value="Type II DNA topoisomerase"/>
    <property type="match status" value="1"/>
</dbReference>
<dbReference type="InterPro" id="IPR013760">
    <property type="entry name" value="Topo_IIA-like_dom_sf"/>
</dbReference>
<evidence type="ECO:0000256" key="1">
    <source>
        <dbReference type="ARBA" id="ARBA00000185"/>
    </source>
</evidence>
<keyword evidence="8 9" id="KW-0413">Isomerase</keyword>
<protein>
    <recommendedName>
        <fullName evidence="3">DNA topoisomerase (ATP-hydrolyzing)</fullName>
        <ecNumber evidence="3">5.6.2.2</ecNumber>
    </recommendedName>
</protein>
<dbReference type="InterPro" id="IPR031660">
    <property type="entry name" value="TOPRIM_C"/>
</dbReference>
<dbReference type="InterPro" id="IPR013759">
    <property type="entry name" value="Topo_IIA_B_C"/>
</dbReference>
<evidence type="ECO:0000256" key="9">
    <source>
        <dbReference type="PROSITE-ProRule" id="PRU01384"/>
    </source>
</evidence>
<evidence type="ECO:0000313" key="12">
    <source>
        <dbReference type="Proteomes" id="UP001172457"/>
    </source>
</evidence>
<evidence type="ECO:0000313" key="11">
    <source>
        <dbReference type="EMBL" id="KAJ9541686.1"/>
    </source>
</evidence>
<dbReference type="Gene3D" id="3.90.199.10">
    <property type="entry name" value="Topoisomerase II, domain 5"/>
    <property type="match status" value="1"/>
</dbReference>
<keyword evidence="12" id="KW-1185">Reference proteome</keyword>
<dbReference type="GO" id="GO:0003918">
    <property type="term" value="F:DNA topoisomerase type II (double strand cut, ATP-hydrolyzing) activity"/>
    <property type="evidence" value="ECO:0007669"/>
    <property type="project" value="UniProtKB-EC"/>
</dbReference>
<dbReference type="InterPro" id="IPR013758">
    <property type="entry name" value="Topo_IIA_A/C_ab"/>
</dbReference>
<dbReference type="PROSITE" id="PS52040">
    <property type="entry name" value="TOPO_IIA"/>
    <property type="match status" value="1"/>
</dbReference>
<dbReference type="AlphaFoldDB" id="A0AA38WAX7"/>
<sequence>MYPNLEGLEVRAIMSNGFRWLDYLWSIKTFMGLGSSSSEEAADYFANLEEYLKAFVWKGHQDGETIDIVFCKKNVDKRKTWINSQPLSKGIFKEIKVHDFCGYVSENTAYRHGEESLISSIIGMTLNFVGNNNVNLFCPCGIFGSRVKCGKDHGDPKYIVIELSRLTQLLFVEADECILDFENEHGKTMQPKYFLILPMILMNGSGGLGTGWSSFIPKYDPLEIIENLRNMFHDRKAYVLMKPWYKGFNGEIKKITKETYTTEGSAQVIEPNTVLNSKLPIKTWTDHYRDQVLQSALSNKTIESYKNQSDDKIVNFEVILPAEQMEEASREGLHIKLKLISNLKLTNMNLLDTDGRFLRILLLFVLPVMNKERQEAVLKDVRNPLLEMKKKRLFIEDYSAEKIPRIPYVEDFKGKRYNKSPDEAVLEDVTDHVEEPKVDEEKRHATTVPETKPGAPYNYLLSVEVNMLYPENVKKLDVEYSTKKAYHDIINDSTATRVNK</sequence>
<evidence type="ECO:0000256" key="4">
    <source>
        <dbReference type="ARBA" id="ARBA00022741"/>
    </source>
</evidence>
<dbReference type="GO" id="GO:0005634">
    <property type="term" value="C:nucleus"/>
    <property type="evidence" value="ECO:0007669"/>
    <property type="project" value="TreeGrafter"/>
</dbReference>
<gene>
    <name evidence="11" type="ORF">OSB04_028192</name>
</gene>
<dbReference type="InterPro" id="IPR050634">
    <property type="entry name" value="DNA_Topoisomerase_II"/>
</dbReference>
<dbReference type="Proteomes" id="UP001172457">
    <property type="component" value="Chromosome 7"/>
</dbReference>
<dbReference type="PANTHER" id="PTHR10169">
    <property type="entry name" value="DNA TOPOISOMERASE/GYRASE"/>
    <property type="match status" value="1"/>
</dbReference>
<comment type="catalytic activity">
    <reaction evidence="1 9">
        <text>ATP-dependent breakage, passage and rejoining of double-stranded DNA.</text>
        <dbReference type="EC" id="5.6.2.2"/>
    </reaction>
</comment>
<feature type="active site" description="O-(5'-phospho-DNA)-tyrosine intermediate" evidence="9">
    <location>
        <position position="158"/>
    </location>
</feature>
<dbReference type="EC" id="5.6.2.2" evidence="3"/>
<dbReference type="PANTHER" id="PTHR10169:SF38">
    <property type="entry name" value="DNA TOPOISOMERASE 2"/>
    <property type="match status" value="1"/>
</dbReference>
<dbReference type="GO" id="GO:0006265">
    <property type="term" value="P:DNA topological change"/>
    <property type="evidence" value="ECO:0007669"/>
    <property type="project" value="UniProtKB-UniRule"/>
</dbReference>
<dbReference type="EMBL" id="JARYMX010000007">
    <property type="protein sequence ID" value="KAJ9541686.1"/>
    <property type="molecule type" value="Genomic_DNA"/>
</dbReference>
<evidence type="ECO:0000256" key="3">
    <source>
        <dbReference type="ARBA" id="ARBA00012895"/>
    </source>
</evidence>
<dbReference type="Gene3D" id="3.30.1360.40">
    <property type="match status" value="1"/>
</dbReference>